<dbReference type="InterPro" id="IPR000182">
    <property type="entry name" value="GNAT_dom"/>
</dbReference>
<accession>A0A381SHH6</accession>
<name>A0A381SHH6_9ZZZZ</name>
<dbReference type="PROSITE" id="PS51186">
    <property type="entry name" value="GNAT"/>
    <property type="match status" value="1"/>
</dbReference>
<evidence type="ECO:0000259" key="3">
    <source>
        <dbReference type="PROSITE" id="PS51186"/>
    </source>
</evidence>
<evidence type="ECO:0000313" key="4">
    <source>
        <dbReference type="EMBL" id="SVA03542.1"/>
    </source>
</evidence>
<keyword evidence="2" id="KW-0012">Acyltransferase</keyword>
<keyword evidence="1" id="KW-0808">Transferase</keyword>
<evidence type="ECO:0000256" key="1">
    <source>
        <dbReference type="ARBA" id="ARBA00022679"/>
    </source>
</evidence>
<dbReference type="Pfam" id="PF00583">
    <property type="entry name" value="Acetyltransf_1"/>
    <property type="match status" value="1"/>
</dbReference>
<dbReference type="EMBL" id="UINC01003123">
    <property type="protein sequence ID" value="SVA03542.1"/>
    <property type="molecule type" value="Genomic_DNA"/>
</dbReference>
<evidence type="ECO:0000256" key="2">
    <source>
        <dbReference type="ARBA" id="ARBA00023315"/>
    </source>
</evidence>
<dbReference type="PANTHER" id="PTHR43072">
    <property type="entry name" value="N-ACETYLTRANSFERASE"/>
    <property type="match status" value="1"/>
</dbReference>
<dbReference type="CDD" id="cd04301">
    <property type="entry name" value="NAT_SF"/>
    <property type="match status" value="1"/>
</dbReference>
<organism evidence="4">
    <name type="scientific">marine metagenome</name>
    <dbReference type="NCBI Taxonomy" id="408172"/>
    <lineage>
        <taxon>unclassified sequences</taxon>
        <taxon>metagenomes</taxon>
        <taxon>ecological metagenomes</taxon>
    </lineage>
</organism>
<reference evidence="4" key="1">
    <citation type="submission" date="2018-05" db="EMBL/GenBank/DDBJ databases">
        <authorList>
            <person name="Lanie J.A."/>
            <person name="Ng W.-L."/>
            <person name="Kazmierczak K.M."/>
            <person name="Andrzejewski T.M."/>
            <person name="Davidsen T.M."/>
            <person name="Wayne K.J."/>
            <person name="Tettelin H."/>
            <person name="Glass J.I."/>
            <person name="Rusch D."/>
            <person name="Podicherti R."/>
            <person name="Tsui H.-C.T."/>
            <person name="Winkler M.E."/>
        </authorList>
    </citation>
    <scope>NUCLEOTIDE SEQUENCE</scope>
</reference>
<dbReference type="Gene3D" id="3.40.630.30">
    <property type="match status" value="1"/>
</dbReference>
<dbReference type="SUPFAM" id="SSF55729">
    <property type="entry name" value="Acyl-CoA N-acyltransferases (Nat)"/>
    <property type="match status" value="1"/>
</dbReference>
<dbReference type="GO" id="GO:0016747">
    <property type="term" value="F:acyltransferase activity, transferring groups other than amino-acyl groups"/>
    <property type="evidence" value="ECO:0007669"/>
    <property type="project" value="InterPro"/>
</dbReference>
<dbReference type="PANTHER" id="PTHR43072:SF23">
    <property type="entry name" value="UPF0039 PROTEIN C11D3.02C"/>
    <property type="match status" value="1"/>
</dbReference>
<dbReference type="InterPro" id="IPR016181">
    <property type="entry name" value="Acyl_CoA_acyltransferase"/>
</dbReference>
<feature type="domain" description="N-acetyltransferase" evidence="3">
    <location>
        <begin position="7"/>
        <end position="169"/>
    </location>
</feature>
<proteinExistence type="predicted"/>
<protein>
    <recommendedName>
        <fullName evidence="3">N-acetyltransferase domain-containing protein</fullName>
    </recommendedName>
</protein>
<sequence>MLVGNSVRLRAMSSTDAEAILKIYEEGIQTGHATFEAEVPDWHKWDSGHLTQCRWVAEEGNTVLGWVALTQVSPRKVYSGVAEVSIYVSGTAQNQGIGSILLERLIISSEESGFWTLQSQIFPENEISIHVHEKHGFRISGTRRQLSLMTYGSMEGKWRDVVLMERRSTIAGI</sequence>
<gene>
    <name evidence="4" type="ORF">METZ01_LOCUS56396</name>
</gene>
<dbReference type="AlphaFoldDB" id="A0A381SHH6"/>